<dbReference type="Pfam" id="PF12075">
    <property type="entry name" value="KN_motif"/>
    <property type="match status" value="1"/>
</dbReference>
<feature type="compositionally biased region" description="Acidic residues" evidence="6">
    <location>
        <begin position="426"/>
        <end position="436"/>
    </location>
</feature>
<dbReference type="GO" id="GO:0005856">
    <property type="term" value="C:cytoskeleton"/>
    <property type="evidence" value="ECO:0007669"/>
    <property type="project" value="TreeGrafter"/>
</dbReference>
<dbReference type="SUPFAM" id="SSF48403">
    <property type="entry name" value="Ankyrin repeat"/>
    <property type="match status" value="1"/>
</dbReference>
<feature type="repeat" description="ANK" evidence="5">
    <location>
        <begin position="571"/>
        <end position="596"/>
    </location>
</feature>
<feature type="compositionally biased region" description="Low complexity" evidence="6">
    <location>
        <begin position="744"/>
        <end position="760"/>
    </location>
</feature>
<dbReference type="GO" id="GO:0005737">
    <property type="term" value="C:cytoplasm"/>
    <property type="evidence" value="ECO:0007669"/>
    <property type="project" value="TreeGrafter"/>
</dbReference>
<evidence type="ECO:0000256" key="4">
    <source>
        <dbReference type="ARBA" id="ARBA00023054"/>
    </source>
</evidence>
<dbReference type="Pfam" id="PF12796">
    <property type="entry name" value="Ank_2"/>
    <property type="match status" value="1"/>
</dbReference>
<evidence type="ECO:0000256" key="1">
    <source>
        <dbReference type="ARBA" id="ARBA00022553"/>
    </source>
</evidence>
<dbReference type="Proteomes" id="UP001044222">
    <property type="component" value="Chromosome 6"/>
</dbReference>
<keyword evidence="4" id="KW-0175">Coiled coil</keyword>
<dbReference type="Pfam" id="PF13637">
    <property type="entry name" value="Ank_4"/>
    <property type="match status" value="1"/>
</dbReference>
<dbReference type="PROSITE" id="PS50297">
    <property type="entry name" value="ANK_REP_REGION"/>
    <property type="match status" value="2"/>
</dbReference>
<dbReference type="GO" id="GO:0030837">
    <property type="term" value="P:negative regulation of actin filament polymerization"/>
    <property type="evidence" value="ECO:0007669"/>
    <property type="project" value="InterPro"/>
</dbReference>
<sequence length="803" mass="87230">MEPVEGTQKRPAPSLLCTRGGTYSVQTPYGYQLDLDFLKYVEEIESGCKGWAPRRPQCRPPQRGPRTSPRWGRVEQALMEVSQRLQLARLARSDSLAELGEPDIPHVSPSNSSDPEFCQSHASSPLSPTYSPACSDDPASSQDSGVGPDLAELGKGGQRGEAGRLGRDWWSVAVGDDRPLEESRDLRDVAVATELVETCEIGVGTDEASSVPKGQTERELDALRHTVEIQRQRIQDLEAQLSLAQQQQETRRPEQEQEALKPQQEQDKSQTGGGKVCTKALMHKTQVETEPCPGCTWASSHLELPEDTGGCKVQGFLGQGAGSTQSATLQQNDQSTQTDFTGSLRENASLTVTSRGSQWESPDEDKDKSIIPAVQNGEVMPSKPAAGMPKSIMKRPGEDRASRLSAGHRKCLQFVGILKGGYESTSSEEEEDEEEGSFSGASDSSGGAEESLEDSSFQERNINPDSGNEPEIEEEKEKFELSAKWASLCPRFELSAKMREACLILKSHLDDDISAVHGDVVLSSSHTVELEWFRVSSSKTARPAHVTSFLVAFSQLFPGLVECVVNMADLNGNTALHYSLSYSNFAVVRVLLDTGVCCVDQWNKAGYTPVMLAAVATMRTADNMQLIRRLFSQGNVNAKAKQTGQTALMLAVARRRMEMVWALLDSGADVNAQDGEGRTALMSACQHGHAHTVSLLLQHPRCDITLRNNAGDTALSIALGASRSDIAVLLYTHMNRSIPPPTPTALSSTSMRSTPSTTESETTKAISGRPPLPKKMGIQRRHEAAKTEKLKGRSTLPANSQTV</sequence>
<evidence type="ECO:0000256" key="5">
    <source>
        <dbReference type="PROSITE-ProRule" id="PRU00023"/>
    </source>
</evidence>
<feature type="region of interest" description="Disordered" evidence="6">
    <location>
        <begin position="422"/>
        <end position="476"/>
    </location>
</feature>
<dbReference type="InterPro" id="IPR047184">
    <property type="entry name" value="KANK1-4"/>
</dbReference>
<dbReference type="EMBL" id="JAFIRN010000006">
    <property type="protein sequence ID" value="KAG5848057.1"/>
    <property type="molecule type" value="Genomic_DNA"/>
</dbReference>
<evidence type="ECO:0000256" key="2">
    <source>
        <dbReference type="ARBA" id="ARBA00022737"/>
    </source>
</evidence>
<feature type="region of interest" description="Disordered" evidence="6">
    <location>
        <begin position="99"/>
        <end position="162"/>
    </location>
</feature>
<proteinExistence type="predicted"/>
<accession>A0A9D3MFK5</accession>
<dbReference type="InterPro" id="IPR002110">
    <property type="entry name" value="Ankyrin_rpt"/>
</dbReference>
<evidence type="ECO:0000256" key="6">
    <source>
        <dbReference type="SAM" id="MobiDB-lite"/>
    </source>
</evidence>
<dbReference type="PANTHER" id="PTHR24168">
    <property type="entry name" value="KN MOTIF AND ANKYRIN REPEAT DOMAIN-CONTAINING"/>
    <property type="match status" value="1"/>
</dbReference>
<feature type="region of interest" description="Disordered" evidence="6">
    <location>
        <begin position="242"/>
        <end position="274"/>
    </location>
</feature>
<reference evidence="7" key="1">
    <citation type="submission" date="2021-01" db="EMBL/GenBank/DDBJ databases">
        <title>A chromosome-scale assembly of European eel, Anguilla anguilla.</title>
        <authorList>
            <person name="Henkel C."/>
            <person name="Jong-Raadsen S.A."/>
            <person name="Dufour S."/>
            <person name="Weltzien F.-A."/>
            <person name="Palstra A.P."/>
            <person name="Pelster B."/>
            <person name="Spaink H.P."/>
            <person name="Van Den Thillart G.E."/>
            <person name="Jansen H."/>
            <person name="Zahm M."/>
            <person name="Klopp C."/>
            <person name="Cedric C."/>
            <person name="Louis A."/>
            <person name="Berthelot C."/>
            <person name="Parey E."/>
            <person name="Roest Crollius H."/>
            <person name="Montfort J."/>
            <person name="Robinson-Rechavi M."/>
            <person name="Bucao C."/>
            <person name="Bouchez O."/>
            <person name="Gislard M."/>
            <person name="Lluch J."/>
            <person name="Milhes M."/>
            <person name="Lampietro C."/>
            <person name="Lopez Roques C."/>
            <person name="Donnadieu C."/>
            <person name="Braasch I."/>
            <person name="Desvignes T."/>
            <person name="Postlethwait J."/>
            <person name="Bobe J."/>
            <person name="Guiguen Y."/>
            <person name="Dirks R."/>
        </authorList>
    </citation>
    <scope>NUCLEOTIDE SEQUENCE</scope>
    <source>
        <strain evidence="7">Tag_6206</strain>
        <tissue evidence="7">Liver</tissue>
    </source>
</reference>
<dbReference type="InterPro" id="IPR021939">
    <property type="entry name" value="KN_motif"/>
</dbReference>
<feature type="compositionally biased region" description="Basic and acidic residues" evidence="6">
    <location>
        <begin position="780"/>
        <end position="791"/>
    </location>
</feature>
<dbReference type="AlphaFoldDB" id="A0A9D3MFK5"/>
<protein>
    <submittedName>
        <fullName evidence="7">Uncharacterized protein</fullName>
    </submittedName>
</protein>
<name>A0A9D3MFK5_ANGAN</name>
<feature type="compositionally biased region" description="Polar residues" evidence="6">
    <location>
        <begin position="108"/>
        <end position="144"/>
    </location>
</feature>
<dbReference type="Gene3D" id="1.25.40.20">
    <property type="entry name" value="Ankyrin repeat-containing domain"/>
    <property type="match status" value="1"/>
</dbReference>
<keyword evidence="3 5" id="KW-0040">ANK repeat</keyword>
<comment type="caution">
    <text evidence="7">The sequence shown here is derived from an EMBL/GenBank/DDBJ whole genome shotgun (WGS) entry which is preliminary data.</text>
</comment>
<dbReference type="InterPro" id="IPR036770">
    <property type="entry name" value="Ankyrin_rpt-contain_sf"/>
</dbReference>
<feature type="compositionally biased region" description="Polar residues" evidence="6">
    <location>
        <begin position="322"/>
        <end position="360"/>
    </location>
</feature>
<feature type="compositionally biased region" description="Low complexity" evidence="6">
    <location>
        <begin position="437"/>
        <end position="449"/>
    </location>
</feature>
<keyword evidence="2" id="KW-0677">Repeat</keyword>
<keyword evidence="8" id="KW-1185">Reference proteome</keyword>
<keyword evidence="1" id="KW-0597">Phosphoprotein</keyword>
<evidence type="ECO:0000313" key="7">
    <source>
        <dbReference type="EMBL" id="KAG5848057.1"/>
    </source>
</evidence>
<feature type="repeat" description="ANK" evidence="5">
    <location>
        <begin position="643"/>
        <end position="675"/>
    </location>
</feature>
<dbReference type="SMART" id="SM00248">
    <property type="entry name" value="ANK"/>
    <property type="match status" value="4"/>
</dbReference>
<dbReference type="FunFam" id="1.25.40.20:FF:000017">
    <property type="entry name" value="KN motif and ankyrin repeat domain-containing protein 1"/>
    <property type="match status" value="1"/>
</dbReference>
<feature type="region of interest" description="Disordered" evidence="6">
    <location>
        <begin position="320"/>
        <end position="405"/>
    </location>
</feature>
<dbReference type="PROSITE" id="PS50088">
    <property type="entry name" value="ANK_REPEAT"/>
    <property type="match status" value="2"/>
</dbReference>
<feature type="compositionally biased region" description="Basic and acidic residues" evidence="6">
    <location>
        <begin position="249"/>
        <end position="268"/>
    </location>
</feature>
<evidence type="ECO:0000313" key="8">
    <source>
        <dbReference type="Proteomes" id="UP001044222"/>
    </source>
</evidence>
<feature type="region of interest" description="Disordered" evidence="6">
    <location>
        <begin position="51"/>
        <end position="71"/>
    </location>
</feature>
<organism evidence="7 8">
    <name type="scientific">Anguilla anguilla</name>
    <name type="common">European freshwater eel</name>
    <name type="synonym">Muraena anguilla</name>
    <dbReference type="NCBI Taxonomy" id="7936"/>
    <lineage>
        <taxon>Eukaryota</taxon>
        <taxon>Metazoa</taxon>
        <taxon>Chordata</taxon>
        <taxon>Craniata</taxon>
        <taxon>Vertebrata</taxon>
        <taxon>Euteleostomi</taxon>
        <taxon>Actinopterygii</taxon>
        <taxon>Neopterygii</taxon>
        <taxon>Teleostei</taxon>
        <taxon>Anguilliformes</taxon>
        <taxon>Anguillidae</taxon>
        <taxon>Anguilla</taxon>
    </lineage>
</organism>
<gene>
    <name evidence="7" type="ORF">ANANG_G00132790</name>
</gene>
<dbReference type="PANTHER" id="PTHR24168:SF23">
    <property type="entry name" value="KN MOTIF AND ANKYRIN REPEAT DOMAIN-CONTAINING PROTEIN 3"/>
    <property type="match status" value="1"/>
</dbReference>
<evidence type="ECO:0000256" key="3">
    <source>
        <dbReference type="ARBA" id="ARBA00023043"/>
    </source>
</evidence>
<feature type="region of interest" description="Disordered" evidence="6">
    <location>
        <begin position="738"/>
        <end position="803"/>
    </location>
</feature>